<dbReference type="RefSeq" id="XP_024337420.1">
    <property type="nucleotide sequence ID" value="XM_024486099.1"/>
</dbReference>
<gene>
    <name evidence="1" type="ORF">POSPLADRAFT_1147793</name>
</gene>
<reference evidence="1 2" key="1">
    <citation type="submission" date="2017-04" db="EMBL/GenBank/DDBJ databases">
        <title>Genome Sequence of the Model Brown-Rot Fungus Postia placenta SB12.</title>
        <authorList>
            <consortium name="DOE Joint Genome Institute"/>
            <person name="Gaskell J."/>
            <person name="Kersten P."/>
            <person name="Larrondo L.F."/>
            <person name="Canessa P."/>
            <person name="Martinez D."/>
            <person name="Hibbett D."/>
            <person name="Schmoll M."/>
            <person name="Kubicek C.P."/>
            <person name="Martinez A.T."/>
            <person name="Yadav J."/>
            <person name="Master E."/>
            <person name="Magnuson J.K."/>
            <person name="James T."/>
            <person name="Yaver D."/>
            <person name="Berka R."/>
            <person name="Labutti K."/>
            <person name="Lipzen A."/>
            <person name="Aerts A."/>
            <person name="Barry K."/>
            <person name="Henrissat B."/>
            <person name="Blanchette R."/>
            <person name="Grigoriev I."/>
            <person name="Cullen D."/>
        </authorList>
    </citation>
    <scope>NUCLEOTIDE SEQUENCE [LARGE SCALE GENOMIC DNA]</scope>
    <source>
        <strain evidence="1 2">MAD-698-R-SB12</strain>
    </source>
</reference>
<name>A0A1X6MWL6_9APHY</name>
<sequence length="50" mass="5821">LWKTIDEAEYRCGRKPPPSKDEDDMITKLRHRLKDLLTSLRSGAEGIKHD</sequence>
<dbReference type="Proteomes" id="UP000194127">
    <property type="component" value="Unassembled WGS sequence"/>
</dbReference>
<dbReference type="STRING" id="670580.A0A1X6MWL6"/>
<dbReference type="OrthoDB" id="5577714at2759"/>
<organism evidence="1 2">
    <name type="scientific">Postia placenta MAD-698-R-SB12</name>
    <dbReference type="NCBI Taxonomy" id="670580"/>
    <lineage>
        <taxon>Eukaryota</taxon>
        <taxon>Fungi</taxon>
        <taxon>Dikarya</taxon>
        <taxon>Basidiomycota</taxon>
        <taxon>Agaricomycotina</taxon>
        <taxon>Agaricomycetes</taxon>
        <taxon>Polyporales</taxon>
        <taxon>Adustoporiaceae</taxon>
        <taxon>Rhodonia</taxon>
    </lineage>
</organism>
<dbReference type="AlphaFoldDB" id="A0A1X6MWL6"/>
<accession>A0A1X6MWL6</accession>
<evidence type="ECO:0000313" key="2">
    <source>
        <dbReference type="Proteomes" id="UP000194127"/>
    </source>
</evidence>
<dbReference type="EMBL" id="KZ110600">
    <property type="protein sequence ID" value="OSX60626.1"/>
    <property type="molecule type" value="Genomic_DNA"/>
</dbReference>
<evidence type="ECO:0000313" key="1">
    <source>
        <dbReference type="EMBL" id="OSX60626.1"/>
    </source>
</evidence>
<proteinExistence type="predicted"/>
<protein>
    <submittedName>
        <fullName evidence="1">Uncharacterized protein</fullName>
    </submittedName>
</protein>
<feature type="non-terminal residue" evidence="1">
    <location>
        <position position="1"/>
    </location>
</feature>
<keyword evidence="2" id="KW-1185">Reference proteome</keyword>
<dbReference type="GeneID" id="36331048"/>